<evidence type="ECO:0000313" key="1">
    <source>
        <dbReference type="EMBL" id="GBP83391.1"/>
    </source>
</evidence>
<accession>A0A4C1Z3N9</accession>
<comment type="caution">
    <text evidence="1">The sequence shown here is derived from an EMBL/GenBank/DDBJ whole genome shotgun (WGS) entry which is preliminary data.</text>
</comment>
<dbReference type="AlphaFoldDB" id="A0A4C1Z3N9"/>
<reference evidence="1 2" key="1">
    <citation type="journal article" date="2019" name="Commun. Biol.">
        <title>The bagworm genome reveals a unique fibroin gene that provides high tensile strength.</title>
        <authorList>
            <person name="Kono N."/>
            <person name="Nakamura H."/>
            <person name="Ohtoshi R."/>
            <person name="Tomita M."/>
            <person name="Numata K."/>
            <person name="Arakawa K."/>
        </authorList>
    </citation>
    <scope>NUCLEOTIDE SEQUENCE [LARGE SCALE GENOMIC DNA]</scope>
</reference>
<dbReference type="EMBL" id="BGZK01001619">
    <property type="protein sequence ID" value="GBP83391.1"/>
    <property type="molecule type" value="Genomic_DNA"/>
</dbReference>
<organism evidence="1 2">
    <name type="scientific">Eumeta variegata</name>
    <name type="common">Bagworm moth</name>
    <name type="synonym">Eumeta japonica</name>
    <dbReference type="NCBI Taxonomy" id="151549"/>
    <lineage>
        <taxon>Eukaryota</taxon>
        <taxon>Metazoa</taxon>
        <taxon>Ecdysozoa</taxon>
        <taxon>Arthropoda</taxon>
        <taxon>Hexapoda</taxon>
        <taxon>Insecta</taxon>
        <taxon>Pterygota</taxon>
        <taxon>Neoptera</taxon>
        <taxon>Endopterygota</taxon>
        <taxon>Lepidoptera</taxon>
        <taxon>Glossata</taxon>
        <taxon>Ditrysia</taxon>
        <taxon>Tineoidea</taxon>
        <taxon>Psychidae</taxon>
        <taxon>Oiketicinae</taxon>
        <taxon>Eumeta</taxon>
    </lineage>
</organism>
<evidence type="ECO:0000313" key="2">
    <source>
        <dbReference type="Proteomes" id="UP000299102"/>
    </source>
</evidence>
<sequence>MELQPTSHVIKCNVGRFTSRVRTLATPVREALTSSEYAVVVRKPPPAGKIDAVLLSTFSNSLGEESSGSFYCGAGVK</sequence>
<proteinExistence type="predicted"/>
<keyword evidence="2" id="KW-1185">Reference proteome</keyword>
<protein>
    <submittedName>
        <fullName evidence="1">Uncharacterized protein</fullName>
    </submittedName>
</protein>
<gene>
    <name evidence="1" type="ORF">EVAR_63056_1</name>
</gene>
<name>A0A4C1Z3N9_EUMVA</name>
<dbReference type="Proteomes" id="UP000299102">
    <property type="component" value="Unassembled WGS sequence"/>
</dbReference>